<evidence type="ECO:0000313" key="6">
    <source>
        <dbReference type="EMBL" id="NKY03926.1"/>
    </source>
</evidence>
<dbReference type="PROSITE" id="PS50977">
    <property type="entry name" value="HTH_TETR_2"/>
    <property type="match status" value="1"/>
</dbReference>
<evidence type="ECO:0000256" key="2">
    <source>
        <dbReference type="ARBA" id="ARBA00023125"/>
    </source>
</evidence>
<dbReference type="GO" id="GO:0003700">
    <property type="term" value="F:DNA-binding transcription factor activity"/>
    <property type="evidence" value="ECO:0007669"/>
    <property type="project" value="TreeGrafter"/>
</dbReference>
<keyword evidence="2 4" id="KW-0238">DNA-binding</keyword>
<proteinExistence type="predicted"/>
<sequence length="231" mass="26640">MVTTESNDPADDEQTPRGAAADKLRRYLDKVDWSGLSYRRRQILEAFVSLACSHGYQAVSMRDLGEQVGVKAPSIYRHFPQGRDEIVTEAFRWHFYRFASAVLDGVEATNDVYEYWNALVRVHLHRQLESPENDMWDILMASDRIAGFLPPETRAEYYEWCGLYEDMYAAAAVELGYEFGEIDKFVKVVVKILDTSNEWCRWDGTKKDLQRCTRQAITLSRALLHVDIGTP</sequence>
<accession>A0A846WSL4</accession>
<reference evidence="6 7" key="1">
    <citation type="submission" date="2020-04" db="EMBL/GenBank/DDBJ databases">
        <title>MicrobeNet Type strains.</title>
        <authorList>
            <person name="Nicholson A.C."/>
        </authorList>
    </citation>
    <scope>NUCLEOTIDE SEQUENCE [LARGE SCALE GENOMIC DNA]</scope>
    <source>
        <strain evidence="6 7">ATCC BAA-14</strain>
    </source>
</reference>
<evidence type="ECO:0000256" key="3">
    <source>
        <dbReference type="ARBA" id="ARBA00023163"/>
    </source>
</evidence>
<name>A0A846WSL4_9ACTN</name>
<dbReference type="SUPFAM" id="SSF46689">
    <property type="entry name" value="Homeodomain-like"/>
    <property type="match status" value="1"/>
</dbReference>
<dbReference type="Pfam" id="PF00440">
    <property type="entry name" value="TetR_N"/>
    <property type="match status" value="1"/>
</dbReference>
<organism evidence="6 7">
    <name type="scientific">Gordonia polyisoprenivorans</name>
    <dbReference type="NCBI Taxonomy" id="84595"/>
    <lineage>
        <taxon>Bacteria</taxon>
        <taxon>Bacillati</taxon>
        <taxon>Actinomycetota</taxon>
        <taxon>Actinomycetes</taxon>
        <taxon>Mycobacteriales</taxon>
        <taxon>Gordoniaceae</taxon>
        <taxon>Gordonia</taxon>
    </lineage>
</organism>
<evidence type="ECO:0000256" key="4">
    <source>
        <dbReference type="PROSITE-ProRule" id="PRU00335"/>
    </source>
</evidence>
<keyword evidence="1" id="KW-0805">Transcription regulation</keyword>
<feature type="domain" description="HTH tetR-type" evidence="5">
    <location>
        <begin position="37"/>
        <end position="97"/>
    </location>
</feature>
<dbReference type="EMBL" id="JAAXPC010000013">
    <property type="protein sequence ID" value="NKY03926.1"/>
    <property type="molecule type" value="Genomic_DNA"/>
</dbReference>
<gene>
    <name evidence="6" type="ORF">HGA05_20355</name>
</gene>
<dbReference type="PANTHER" id="PTHR30055:SF234">
    <property type="entry name" value="HTH-TYPE TRANSCRIPTIONAL REGULATOR BETI"/>
    <property type="match status" value="1"/>
</dbReference>
<dbReference type="InterPro" id="IPR009057">
    <property type="entry name" value="Homeodomain-like_sf"/>
</dbReference>
<dbReference type="PANTHER" id="PTHR30055">
    <property type="entry name" value="HTH-TYPE TRANSCRIPTIONAL REGULATOR RUTR"/>
    <property type="match status" value="1"/>
</dbReference>
<dbReference type="Proteomes" id="UP000563898">
    <property type="component" value="Unassembled WGS sequence"/>
</dbReference>
<feature type="DNA-binding region" description="H-T-H motif" evidence="4">
    <location>
        <begin position="60"/>
        <end position="79"/>
    </location>
</feature>
<dbReference type="AlphaFoldDB" id="A0A846WSL4"/>
<comment type="caution">
    <text evidence="6">The sequence shown here is derived from an EMBL/GenBank/DDBJ whole genome shotgun (WGS) entry which is preliminary data.</text>
</comment>
<dbReference type="InterPro" id="IPR001647">
    <property type="entry name" value="HTH_TetR"/>
</dbReference>
<dbReference type="RefSeq" id="WP_138944134.1">
    <property type="nucleotide sequence ID" value="NZ_JAAXPC010000013.1"/>
</dbReference>
<dbReference type="GO" id="GO:0000976">
    <property type="term" value="F:transcription cis-regulatory region binding"/>
    <property type="evidence" value="ECO:0007669"/>
    <property type="project" value="TreeGrafter"/>
</dbReference>
<keyword evidence="3" id="KW-0804">Transcription</keyword>
<evidence type="ECO:0000256" key="1">
    <source>
        <dbReference type="ARBA" id="ARBA00023015"/>
    </source>
</evidence>
<evidence type="ECO:0000259" key="5">
    <source>
        <dbReference type="PROSITE" id="PS50977"/>
    </source>
</evidence>
<protein>
    <submittedName>
        <fullName evidence="6">TetR/AcrR family transcriptional regulator</fullName>
    </submittedName>
</protein>
<dbReference type="Gene3D" id="1.10.357.10">
    <property type="entry name" value="Tetracycline Repressor, domain 2"/>
    <property type="match status" value="1"/>
</dbReference>
<evidence type="ECO:0000313" key="7">
    <source>
        <dbReference type="Proteomes" id="UP000563898"/>
    </source>
</evidence>
<dbReference type="InterPro" id="IPR050109">
    <property type="entry name" value="HTH-type_TetR-like_transc_reg"/>
</dbReference>